<keyword evidence="2" id="KW-1185">Reference proteome</keyword>
<sequence length="276" mass="32588">MSKKNVPDSERIFENVIFKYYQPASNFIKERLKQAKKVYPEILQQEQNIQDTLTISCAYRILISLDDESIKPLIPADSKYPFAGITDVKNLLKLIHPGFLVPFLIYCVIAYELAGKVEATPNDILSIFFQITLPIRFKGQKEYAWYIQRTKVLSVNERNEVISHINTYHFEREFIPLEETEYRLIQASVLKDEFLHETFQDEIAKQMKLYYEHEVFQKQHWDILKSYIHTENKLKYTQSTIYAYNKDILSLMKLHTGYAFGSVKSVVAYLQKIKVF</sequence>
<accession>A0A5B8V6C3</accession>
<name>A0A5B8V6C3_9BACT</name>
<proteinExistence type="predicted"/>
<dbReference type="KEGG" id="pgin:FRZ67_05315"/>
<organism evidence="1 2">
    <name type="scientific">Panacibacter ginsenosidivorans</name>
    <dbReference type="NCBI Taxonomy" id="1813871"/>
    <lineage>
        <taxon>Bacteria</taxon>
        <taxon>Pseudomonadati</taxon>
        <taxon>Bacteroidota</taxon>
        <taxon>Chitinophagia</taxon>
        <taxon>Chitinophagales</taxon>
        <taxon>Chitinophagaceae</taxon>
        <taxon>Panacibacter</taxon>
    </lineage>
</organism>
<dbReference type="Proteomes" id="UP000321533">
    <property type="component" value="Chromosome"/>
</dbReference>
<reference evidence="1 2" key="1">
    <citation type="journal article" date="2016" name="Int. J. Syst. Evol. Microbiol.">
        <title>Panacibacter ginsenosidivorans gen. nov., sp. nov., with ginsenoside converting activity isolated from soil of a ginseng field.</title>
        <authorList>
            <person name="Siddiqi M.Z."/>
            <person name="Muhammad Shafi S."/>
            <person name="Choi K.D."/>
            <person name="Im W.T."/>
        </authorList>
    </citation>
    <scope>NUCLEOTIDE SEQUENCE [LARGE SCALE GENOMIC DNA]</scope>
    <source>
        <strain evidence="1 2">Gsoil1550</strain>
    </source>
</reference>
<evidence type="ECO:0000313" key="1">
    <source>
        <dbReference type="EMBL" id="QEC66749.1"/>
    </source>
</evidence>
<gene>
    <name evidence="1" type="ORF">FRZ67_05315</name>
</gene>
<evidence type="ECO:0000313" key="2">
    <source>
        <dbReference type="Proteomes" id="UP000321533"/>
    </source>
</evidence>
<dbReference type="AlphaFoldDB" id="A0A5B8V6C3"/>
<protein>
    <submittedName>
        <fullName evidence="1">Uncharacterized protein</fullName>
    </submittedName>
</protein>
<dbReference type="RefSeq" id="WP_147188549.1">
    <property type="nucleotide sequence ID" value="NZ_CP042435.1"/>
</dbReference>
<dbReference type="EMBL" id="CP042435">
    <property type="protein sequence ID" value="QEC66749.1"/>
    <property type="molecule type" value="Genomic_DNA"/>
</dbReference>